<dbReference type="OrthoDB" id="4015271at2759"/>
<dbReference type="eggNOG" id="ENOG502RAAP">
    <property type="taxonomic scope" value="Eukaryota"/>
</dbReference>
<name>A3LZV5_PICST</name>
<evidence type="ECO:0000313" key="1">
    <source>
        <dbReference type="EMBL" id="ABN68408.2"/>
    </source>
</evidence>
<protein>
    <submittedName>
        <fullName evidence="1">Uncharacterized protein</fullName>
    </submittedName>
</protein>
<dbReference type="OMA" id="PYYNFIN"/>
<proteinExistence type="predicted"/>
<keyword evidence="2" id="KW-1185">Reference proteome</keyword>
<reference evidence="1 2" key="1">
    <citation type="journal article" date="2007" name="Nat. Biotechnol.">
        <title>Genome sequence of the lignocellulose-bioconverting and xylose-fermenting yeast Pichia stipitis.</title>
        <authorList>
            <person name="Jeffries T.W."/>
            <person name="Grigoriev I.V."/>
            <person name="Grimwood J."/>
            <person name="Laplaza J.M."/>
            <person name="Aerts A."/>
            <person name="Salamov A."/>
            <person name="Schmutz J."/>
            <person name="Lindquist E."/>
            <person name="Dehal P."/>
            <person name="Shapiro H."/>
            <person name="Jin Y.S."/>
            <person name="Passoth V."/>
            <person name="Richardson P.M."/>
        </authorList>
    </citation>
    <scope>NUCLEOTIDE SEQUENCE [LARGE SCALE GENOMIC DNA]</scope>
    <source>
        <strain evidence="2">ATCC 58785 / CBS 6054 / NBRC 10063 / NRRL Y-11545</strain>
    </source>
</reference>
<organism evidence="1 2">
    <name type="scientific">Scheffersomyces stipitis (strain ATCC 58785 / CBS 6054 / NBRC 10063 / NRRL Y-11545)</name>
    <name type="common">Yeast</name>
    <name type="synonym">Pichia stipitis</name>
    <dbReference type="NCBI Taxonomy" id="322104"/>
    <lineage>
        <taxon>Eukaryota</taxon>
        <taxon>Fungi</taxon>
        <taxon>Dikarya</taxon>
        <taxon>Ascomycota</taxon>
        <taxon>Saccharomycotina</taxon>
        <taxon>Pichiomycetes</taxon>
        <taxon>Debaryomycetaceae</taxon>
        <taxon>Scheffersomyces</taxon>
    </lineage>
</organism>
<dbReference type="Proteomes" id="UP000002258">
    <property type="component" value="Chromosome 8"/>
</dbReference>
<accession>A3LZV5</accession>
<dbReference type="HOGENOM" id="CLU_018775_0_0_1"/>
<sequence>MSSRQAPWSQTCQNLLFGVRNYKPVRSRPLFYALNHPFCTNSQLLDTSYSNRLKIRSKQIIRRLSGQVRRIQPKNGTINVRESTRYVHHSASASSILIPQLPYSLHLPFQLSPEQKKRQGDLYISPEVRELIKQNNLERLCEHLKEEHQVANPHVLNYILQETLDKGPSPPALLLSECEIEVPMYKAVTRLDLESQYHKYIYDKIPYLYELFQKYANKFGSDKTFQESYIWLCYHMNDLPDLENTLQAYLSSSSYNSKTLAYAMSGFIMNYEVEFVRSLFQNIVSMGKPLHNILLETVVYQMSRVDALFENFALILQAWLFSAKSLDPPSVKALSLLLAEYHKFGTENEMNYILDLIEGLGVDGHYAIQLTNLQYEIINREPFHFKKVMSKDDLVVIQDIRESISDERELYDFYYHCLRFCSNYSHVSMIQYFIMHLKDSNLNLLPQYFEVILNYYMKNNKFIQLVAFLQSSSQIFPFKEVYLQTIFNAFIQSYPYHTPEFAYEFKSWIKHHQQLSKSSKSKLLGSLRAVKIHSQLTPYHIERNIIISNPLKYDSSSWKSIQWGQDKRGKALRFTDQVSYRVSKGFYDVLRKGVRPDFALVKETFRRSNSSNQKILVDLLKRSRMYFQHEGMLELLALQVAENTKSSLLRFYNEKREILTTNDKIAFSRMLINKNLFEEAEELLQTIDISQVDDRTQMVLLNLKLRNYITYSQFDKMGETIESFPVDEIVLSPYIYKQCCFVEKKLVSKLEYTQSKNKDQTDIKAESSEDCSSSLPDEISDLIQSYELTLDKLRGLIGDIQLRLDKDELDIAATIKQTLVFLDEWITQSEKGI</sequence>
<dbReference type="STRING" id="322104.A3LZV5"/>
<dbReference type="KEGG" id="pic:PICST_91380"/>
<dbReference type="AlphaFoldDB" id="A3LZV5"/>
<dbReference type="RefSeq" id="XP_001386437.2">
    <property type="nucleotide sequence ID" value="XM_001386400.1"/>
</dbReference>
<dbReference type="GeneID" id="4841089"/>
<evidence type="ECO:0000313" key="2">
    <source>
        <dbReference type="Proteomes" id="UP000002258"/>
    </source>
</evidence>
<gene>
    <name evidence="1" type="ORF">PICST_91380</name>
</gene>
<dbReference type="InParanoid" id="A3LZV5"/>
<dbReference type="EMBL" id="CP000502">
    <property type="protein sequence ID" value="ABN68408.2"/>
    <property type="molecule type" value="Genomic_DNA"/>
</dbReference>